<proteinExistence type="predicted"/>
<dbReference type="STRING" id="36844.SAMN04488501_11282"/>
<dbReference type="PATRIC" id="fig|1121318.3.peg.1619"/>
<name>A0A0L6ZAQ7_9CLOT</name>
<gene>
    <name evidence="2" type="ORF">CLHOM_16070</name>
</gene>
<sequence>MNREKQDMKENVQNAKPGEIITFGIYPHTADGSDRTPIEWRVMQNSGSELFILSEYILDCKRYHGKSADIKWRDCVDITWRDCDLRKWLNDEFYNTAFTATEKEFIKTTHCTDNGEDSPDTEDKVFLLSVNEIKHLSDIHGKDLRRAVGTDFAKTKKNDGCSLYVYDKTRKVNYIIKNGEEFGCSWWWLRTQGNKASRAFFIGTNCSIRSYANNSSARDGVRPALKINLQ</sequence>
<dbReference type="Pfam" id="PF19789">
    <property type="entry name" value="DUF6273"/>
    <property type="match status" value="1"/>
</dbReference>
<comment type="caution">
    <text evidence="2">The sequence shown here is derived from an EMBL/GenBank/DDBJ whole genome shotgun (WGS) entry which is preliminary data.</text>
</comment>
<keyword evidence="3" id="KW-1185">Reference proteome</keyword>
<accession>A0A0L6ZAQ7</accession>
<dbReference type="Proteomes" id="UP000037043">
    <property type="component" value="Unassembled WGS sequence"/>
</dbReference>
<feature type="domain" description="DUF6273" evidence="1">
    <location>
        <begin position="49"/>
        <end position="228"/>
    </location>
</feature>
<evidence type="ECO:0000259" key="1">
    <source>
        <dbReference type="Pfam" id="PF19789"/>
    </source>
</evidence>
<dbReference type="AlphaFoldDB" id="A0A0L6ZAQ7"/>
<dbReference type="EMBL" id="LHUR01000021">
    <property type="protein sequence ID" value="KOA20042.1"/>
    <property type="molecule type" value="Genomic_DNA"/>
</dbReference>
<evidence type="ECO:0000313" key="3">
    <source>
        <dbReference type="Proteomes" id="UP000037043"/>
    </source>
</evidence>
<protein>
    <recommendedName>
        <fullName evidence="1">DUF6273 domain-containing protein</fullName>
    </recommendedName>
</protein>
<evidence type="ECO:0000313" key="2">
    <source>
        <dbReference type="EMBL" id="KOA20042.1"/>
    </source>
</evidence>
<organism evidence="2 3">
    <name type="scientific">Clostridium homopropionicum DSM 5847</name>
    <dbReference type="NCBI Taxonomy" id="1121318"/>
    <lineage>
        <taxon>Bacteria</taxon>
        <taxon>Bacillati</taxon>
        <taxon>Bacillota</taxon>
        <taxon>Clostridia</taxon>
        <taxon>Eubacteriales</taxon>
        <taxon>Clostridiaceae</taxon>
        <taxon>Clostridium</taxon>
    </lineage>
</organism>
<reference evidence="3" key="1">
    <citation type="submission" date="2015-08" db="EMBL/GenBank/DDBJ databases">
        <title>Genome sequence of the strict anaerobe Clostridium homopropionicum LuHBu1 (DSM 5847T).</title>
        <authorList>
            <person name="Poehlein A."/>
            <person name="Beck M."/>
            <person name="Schiel-Bengelsdorf B."/>
            <person name="Bengelsdorf F.R."/>
            <person name="Daniel R."/>
            <person name="Duerre P."/>
        </authorList>
    </citation>
    <scope>NUCLEOTIDE SEQUENCE [LARGE SCALE GENOMIC DNA]</scope>
    <source>
        <strain evidence="3">DSM 5847</strain>
    </source>
</reference>
<dbReference type="InterPro" id="IPR046240">
    <property type="entry name" value="DUF6273"/>
</dbReference>
<dbReference type="RefSeq" id="WP_242846752.1">
    <property type="nucleotide sequence ID" value="NZ_LHUR01000021.1"/>
</dbReference>